<dbReference type="EMBL" id="KL662111">
    <property type="protein sequence ID" value="KFM24941.1"/>
    <property type="molecule type" value="Genomic_DNA"/>
</dbReference>
<accession>A0A087SGT7</accession>
<gene>
    <name evidence="3" type="ORF">APUTEX25_001184</name>
    <name evidence="2" type="ORF">F751_1820</name>
</gene>
<dbReference type="EMBL" id="QOKY01000202">
    <property type="protein sequence ID" value="RMZ53065.1"/>
    <property type="molecule type" value="Genomic_DNA"/>
</dbReference>
<dbReference type="GeneID" id="23613211"/>
<evidence type="ECO:0000313" key="3">
    <source>
        <dbReference type="EMBL" id="RMZ53065.1"/>
    </source>
</evidence>
<feature type="region of interest" description="Disordered" evidence="1">
    <location>
        <begin position="49"/>
        <end position="70"/>
    </location>
</feature>
<dbReference type="Proteomes" id="UP000279271">
    <property type="component" value="Unassembled WGS sequence"/>
</dbReference>
<reference evidence="3" key="4">
    <citation type="submission" date="2018-11" db="EMBL/GenBank/DDBJ databases">
        <title>Characterization of plant carbon substrate utilization by Auxenochlorella protothecoides.</title>
        <authorList>
            <person name="Vogler B.W."/>
            <person name="Starkenburg S.R."/>
            <person name="Sudasinghe N."/>
            <person name="Schambach J.Y."/>
            <person name="Rollin J.A."/>
            <person name="Pattathil S."/>
            <person name="Barry A.N."/>
        </authorList>
    </citation>
    <scope>NUCLEOTIDE SEQUENCE [LARGE SCALE GENOMIC DNA]</scope>
    <source>
        <strain evidence="3">UTEX 25</strain>
    </source>
</reference>
<reference evidence="2 4" key="1">
    <citation type="journal article" date="2014" name="BMC Genomics">
        <title>Oil accumulation mechanisms of the oleaginous microalga Chlorella protothecoides revealed through its genome, transcriptomes, and proteomes.</title>
        <authorList>
            <person name="Gao C."/>
            <person name="Wang Y."/>
            <person name="Shen Y."/>
            <person name="Yan D."/>
            <person name="He X."/>
            <person name="Dai J."/>
            <person name="Wu Q."/>
        </authorList>
    </citation>
    <scope>NUCLEOTIDE SEQUENCE [LARGE SCALE GENOMIC DNA]</scope>
    <source>
        <strain evidence="2 4">0710</strain>
    </source>
</reference>
<name>A0A087SGT7_AUXPR</name>
<reference evidence="5" key="2">
    <citation type="journal article" date="2018" name="Algal Res.">
        <title>Characterization of plant carbon substrate utilization by Auxenochlorella protothecoides.</title>
        <authorList>
            <person name="Vogler B.W."/>
            <person name="Starkenburg S.R."/>
            <person name="Sudasinghe N."/>
            <person name="Schambach J.Y."/>
            <person name="Rollin J.A."/>
            <person name="Pattathil S."/>
            <person name="Barry A.N."/>
        </authorList>
    </citation>
    <scope>NUCLEOTIDE SEQUENCE [LARGE SCALE GENOMIC DNA]</scope>
    <source>
        <strain evidence="5">UTEX 25</strain>
    </source>
</reference>
<reference evidence="3" key="3">
    <citation type="submission" date="2018-10" db="EMBL/GenBank/DDBJ databases">
        <authorList>
            <person name="Hovde B."/>
            <person name="Zhang X."/>
        </authorList>
    </citation>
    <scope>NUCLEOTIDE SEQUENCE [LARGE SCALE GENOMIC DNA]</scope>
    <source>
        <strain evidence="3">UTEX 25</strain>
    </source>
</reference>
<evidence type="ECO:0000313" key="5">
    <source>
        <dbReference type="Proteomes" id="UP000279271"/>
    </source>
</evidence>
<evidence type="ECO:0000313" key="2">
    <source>
        <dbReference type="EMBL" id="KFM24941.1"/>
    </source>
</evidence>
<evidence type="ECO:0000256" key="1">
    <source>
        <dbReference type="SAM" id="MobiDB-lite"/>
    </source>
</evidence>
<keyword evidence="4" id="KW-1185">Reference proteome</keyword>
<dbReference type="RefSeq" id="XP_011397829.1">
    <property type="nucleotide sequence ID" value="XM_011399527.1"/>
</dbReference>
<dbReference type="AlphaFoldDB" id="A0A087SGT7"/>
<organism evidence="2 4">
    <name type="scientific">Auxenochlorella protothecoides</name>
    <name type="common">Green microalga</name>
    <name type="synonym">Chlorella protothecoides</name>
    <dbReference type="NCBI Taxonomy" id="3075"/>
    <lineage>
        <taxon>Eukaryota</taxon>
        <taxon>Viridiplantae</taxon>
        <taxon>Chlorophyta</taxon>
        <taxon>core chlorophytes</taxon>
        <taxon>Trebouxiophyceae</taxon>
        <taxon>Chlorellales</taxon>
        <taxon>Chlorellaceae</taxon>
        <taxon>Auxenochlorella</taxon>
    </lineage>
</organism>
<evidence type="ECO:0000313" key="4">
    <source>
        <dbReference type="Proteomes" id="UP000028924"/>
    </source>
</evidence>
<protein>
    <submittedName>
        <fullName evidence="2">Uncharacterized protein</fullName>
    </submittedName>
</protein>
<dbReference type="Proteomes" id="UP000028924">
    <property type="component" value="Unassembled WGS sequence"/>
</dbReference>
<sequence length="70" mass="7510">MADKETSIHKTVADKVSGMTSIFNQTLGKTEEPTVEERQKSLNECCASTAGGYANEKDEGDIKASQSGKK</sequence>
<dbReference type="KEGG" id="apro:F751_1820"/>
<proteinExistence type="predicted"/>